<reference evidence="2" key="1">
    <citation type="submission" date="2017-03" db="EMBL/GenBank/DDBJ databases">
        <title>Phytopthora megakarya and P. palmivora, two closely related causual agents of cacao black pod achieved similar genome size and gene model numbers by different mechanisms.</title>
        <authorList>
            <person name="Ali S."/>
            <person name="Shao J."/>
            <person name="Larry D.J."/>
            <person name="Kronmiller B."/>
            <person name="Shen D."/>
            <person name="Strem M.D."/>
            <person name="Melnick R.L."/>
            <person name="Guiltinan M.J."/>
            <person name="Tyler B.M."/>
            <person name="Meinhardt L.W."/>
            <person name="Bailey B.A."/>
        </authorList>
    </citation>
    <scope>NUCLEOTIDE SEQUENCE [LARGE SCALE GENOMIC DNA]</scope>
    <source>
        <strain evidence="2">zdho120</strain>
    </source>
</reference>
<feature type="non-terminal residue" evidence="1">
    <location>
        <position position="144"/>
    </location>
</feature>
<dbReference type="Proteomes" id="UP000198211">
    <property type="component" value="Unassembled WGS sequence"/>
</dbReference>
<comment type="caution">
    <text evidence="1">The sequence shown here is derived from an EMBL/GenBank/DDBJ whole genome shotgun (WGS) entry which is preliminary data.</text>
</comment>
<dbReference type="EMBL" id="NBNE01008459">
    <property type="protein sequence ID" value="OWY99461.1"/>
    <property type="molecule type" value="Genomic_DNA"/>
</dbReference>
<keyword evidence="2" id="KW-1185">Reference proteome</keyword>
<evidence type="ECO:0000313" key="1">
    <source>
        <dbReference type="EMBL" id="OWY99461.1"/>
    </source>
</evidence>
<protein>
    <submittedName>
        <fullName evidence="1">Uncharacterized protein</fullName>
    </submittedName>
</protein>
<accession>A0A225V288</accession>
<organism evidence="1 2">
    <name type="scientific">Phytophthora megakarya</name>
    <dbReference type="NCBI Taxonomy" id="4795"/>
    <lineage>
        <taxon>Eukaryota</taxon>
        <taxon>Sar</taxon>
        <taxon>Stramenopiles</taxon>
        <taxon>Oomycota</taxon>
        <taxon>Peronosporomycetes</taxon>
        <taxon>Peronosporales</taxon>
        <taxon>Peronosporaceae</taxon>
        <taxon>Phytophthora</taxon>
    </lineage>
</organism>
<dbReference type="AlphaFoldDB" id="A0A225V288"/>
<name>A0A225V288_9STRA</name>
<gene>
    <name evidence="1" type="ORF">PHMEG_00029529</name>
</gene>
<proteinExistence type="predicted"/>
<sequence>MATVTARRGTDTSAFVPAATVVSRATNSRELTATAERFLEPGFAAVGAQKAWSQMVNVSLSESAPKDHASPFDFAFLALMYNIHSARHPWWVLFDRMPDEPLTFELGKLVQGVWISICASGHDGFVRMWSRFSGHRYEDNEKID</sequence>
<evidence type="ECO:0000313" key="2">
    <source>
        <dbReference type="Proteomes" id="UP000198211"/>
    </source>
</evidence>
<dbReference type="OrthoDB" id="127726at2759"/>